<proteinExistence type="inferred from homology"/>
<keyword evidence="3" id="KW-0238">DNA-binding</keyword>
<dbReference type="Gene3D" id="1.10.10.10">
    <property type="entry name" value="Winged helix-like DNA-binding domain superfamily/Winged helix DNA-binding domain"/>
    <property type="match status" value="1"/>
</dbReference>
<comment type="similarity">
    <text evidence="1">Belongs to the LysR transcriptional regulatory family.</text>
</comment>
<dbReference type="SUPFAM" id="SSF53850">
    <property type="entry name" value="Periplasmic binding protein-like II"/>
    <property type="match status" value="1"/>
</dbReference>
<dbReference type="PANTHER" id="PTHR30126:SF39">
    <property type="entry name" value="HTH-TYPE TRANSCRIPTIONAL REGULATOR CYSL"/>
    <property type="match status" value="1"/>
</dbReference>
<dbReference type="GO" id="GO:0000976">
    <property type="term" value="F:transcription cis-regulatory region binding"/>
    <property type="evidence" value="ECO:0007669"/>
    <property type="project" value="TreeGrafter"/>
</dbReference>
<dbReference type="EMBL" id="JACBZS010000001">
    <property type="protein sequence ID" value="NYI70956.1"/>
    <property type="molecule type" value="Genomic_DNA"/>
</dbReference>
<keyword evidence="7" id="KW-1185">Reference proteome</keyword>
<dbReference type="InterPro" id="IPR036388">
    <property type="entry name" value="WH-like_DNA-bd_sf"/>
</dbReference>
<dbReference type="AlphaFoldDB" id="A0A7Z0IKW5"/>
<evidence type="ECO:0000256" key="1">
    <source>
        <dbReference type="ARBA" id="ARBA00009437"/>
    </source>
</evidence>
<dbReference type="GO" id="GO:0003700">
    <property type="term" value="F:DNA-binding transcription factor activity"/>
    <property type="evidence" value="ECO:0007669"/>
    <property type="project" value="InterPro"/>
</dbReference>
<gene>
    <name evidence="6" type="ORF">GGQ54_001516</name>
</gene>
<dbReference type="Gene3D" id="3.40.190.10">
    <property type="entry name" value="Periplasmic binding protein-like II"/>
    <property type="match status" value="2"/>
</dbReference>
<keyword evidence="2" id="KW-0805">Transcription regulation</keyword>
<dbReference type="Pfam" id="PF00126">
    <property type="entry name" value="HTH_1"/>
    <property type="match status" value="1"/>
</dbReference>
<comment type="caution">
    <text evidence="6">The sequence shown here is derived from an EMBL/GenBank/DDBJ whole genome shotgun (WGS) entry which is preliminary data.</text>
</comment>
<dbReference type="Pfam" id="PF03466">
    <property type="entry name" value="LysR_substrate"/>
    <property type="match status" value="1"/>
</dbReference>
<organism evidence="6 7">
    <name type="scientific">Naumannella cuiyingiana</name>
    <dbReference type="NCBI Taxonomy" id="1347891"/>
    <lineage>
        <taxon>Bacteria</taxon>
        <taxon>Bacillati</taxon>
        <taxon>Actinomycetota</taxon>
        <taxon>Actinomycetes</taxon>
        <taxon>Propionibacteriales</taxon>
        <taxon>Propionibacteriaceae</taxon>
        <taxon>Naumannella</taxon>
    </lineage>
</organism>
<evidence type="ECO:0000313" key="7">
    <source>
        <dbReference type="Proteomes" id="UP000527616"/>
    </source>
</evidence>
<protein>
    <submittedName>
        <fullName evidence="6">Molybdate transport repressor ModE-like protein</fullName>
    </submittedName>
</protein>
<dbReference type="Proteomes" id="UP000527616">
    <property type="component" value="Unassembled WGS sequence"/>
</dbReference>
<dbReference type="InterPro" id="IPR000847">
    <property type="entry name" value="LysR_HTH_N"/>
</dbReference>
<evidence type="ECO:0000256" key="4">
    <source>
        <dbReference type="ARBA" id="ARBA00023163"/>
    </source>
</evidence>
<dbReference type="PROSITE" id="PS50931">
    <property type="entry name" value="HTH_LYSR"/>
    <property type="match status" value="1"/>
</dbReference>
<evidence type="ECO:0000259" key="5">
    <source>
        <dbReference type="PROSITE" id="PS50931"/>
    </source>
</evidence>
<sequence>MSLTDRVPDLTTLELLEAIAERGSIGGAASAVGVSQQAVSQRLRAAERLVGAELVSRGRTGSRLTAQGELLLEWSRPILDGARRLRASLATLADSGAGPLRVAASQTISEYLLPGWLHRYARTGGGPVALGSGNSEQVLARLRAGEADLGLVETPDLPDGLARRALGEDRLVVVVGSEHPWADRRDPVTAAELAATPMILREAGSGTRDTLTRSLAEQGLRPAPPAAELATGSAIRAAVRSGLAPSVLSELAVADDLAEGSLLRVPATGLDLTRPLTAVWVGRLHPDAEALLATTDVRAQD</sequence>
<dbReference type="InterPro" id="IPR005119">
    <property type="entry name" value="LysR_subst-bd"/>
</dbReference>
<reference evidence="6 7" key="1">
    <citation type="submission" date="2020-07" db="EMBL/GenBank/DDBJ databases">
        <title>Sequencing the genomes of 1000 actinobacteria strains.</title>
        <authorList>
            <person name="Klenk H.-P."/>
        </authorList>
    </citation>
    <scope>NUCLEOTIDE SEQUENCE [LARGE SCALE GENOMIC DNA]</scope>
    <source>
        <strain evidence="6 7">DSM 103164</strain>
    </source>
</reference>
<accession>A0A7Z0IKW5</accession>
<dbReference type="InterPro" id="IPR036390">
    <property type="entry name" value="WH_DNA-bd_sf"/>
</dbReference>
<dbReference type="SUPFAM" id="SSF46785">
    <property type="entry name" value="Winged helix' DNA-binding domain"/>
    <property type="match status" value="1"/>
</dbReference>
<evidence type="ECO:0000256" key="3">
    <source>
        <dbReference type="ARBA" id="ARBA00023125"/>
    </source>
</evidence>
<name>A0A7Z0IKW5_9ACTN</name>
<evidence type="ECO:0000313" key="6">
    <source>
        <dbReference type="EMBL" id="NYI70956.1"/>
    </source>
</evidence>
<dbReference type="RefSeq" id="WP_179444847.1">
    <property type="nucleotide sequence ID" value="NZ_JACBZS010000001.1"/>
</dbReference>
<evidence type="ECO:0000256" key="2">
    <source>
        <dbReference type="ARBA" id="ARBA00023015"/>
    </source>
</evidence>
<dbReference type="PANTHER" id="PTHR30126">
    <property type="entry name" value="HTH-TYPE TRANSCRIPTIONAL REGULATOR"/>
    <property type="match status" value="1"/>
</dbReference>
<feature type="domain" description="HTH lysR-type" evidence="5">
    <location>
        <begin position="8"/>
        <end position="65"/>
    </location>
</feature>
<keyword evidence="4" id="KW-0804">Transcription</keyword>